<protein>
    <submittedName>
        <fullName evidence="7">Fungal-specific transcription factor domain-containing protein</fullName>
    </submittedName>
</protein>
<name>A0A9P6H482_9AGAM</name>
<dbReference type="CDD" id="cd12148">
    <property type="entry name" value="fungal_TF_MHR"/>
    <property type="match status" value="1"/>
</dbReference>
<dbReference type="PANTHER" id="PTHR46910">
    <property type="entry name" value="TRANSCRIPTION FACTOR PDR1"/>
    <property type="match status" value="1"/>
</dbReference>
<dbReference type="InterPro" id="IPR007219">
    <property type="entry name" value="XnlR_reg_dom"/>
</dbReference>
<feature type="region of interest" description="Disordered" evidence="5">
    <location>
        <begin position="639"/>
        <end position="685"/>
    </location>
</feature>
<evidence type="ECO:0000256" key="2">
    <source>
        <dbReference type="ARBA" id="ARBA00022723"/>
    </source>
</evidence>
<dbReference type="GO" id="GO:0000981">
    <property type="term" value="F:DNA-binding transcription factor activity, RNA polymerase II-specific"/>
    <property type="evidence" value="ECO:0007669"/>
    <property type="project" value="InterPro"/>
</dbReference>
<evidence type="ECO:0000259" key="6">
    <source>
        <dbReference type="SMART" id="SM00906"/>
    </source>
</evidence>
<keyword evidence="8" id="KW-1185">Reference proteome</keyword>
<dbReference type="InterPro" id="IPR036864">
    <property type="entry name" value="Zn2-C6_fun-type_DNA-bd_sf"/>
</dbReference>
<dbReference type="GO" id="GO:0005634">
    <property type="term" value="C:nucleus"/>
    <property type="evidence" value="ECO:0007669"/>
    <property type="project" value="UniProtKB-SubCell"/>
</dbReference>
<dbReference type="GO" id="GO:0006351">
    <property type="term" value="P:DNA-templated transcription"/>
    <property type="evidence" value="ECO:0007669"/>
    <property type="project" value="InterPro"/>
</dbReference>
<feature type="compositionally biased region" description="Polar residues" evidence="5">
    <location>
        <begin position="791"/>
        <end position="801"/>
    </location>
</feature>
<feature type="region of interest" description="Disordered" evidence="5">
    <location>
        <begin position="370"/>
        <end position="390"/>
    </location>
</feature>
<comment type="subcellular location">
    <subcellularLocation>
        <location evidence="1">Nucleus</location>
    </subcellularLocation>
</comment>
<dbReference type="InterPro" id="IPR050987">
    <property type="entry name" value="AtrR-like"/>
</dbReference>
<evidence type="ECO:0000256" key="1">
    <source>
        <dbReference type="ARBA" id="ARBA00004123"/>
    </source>
</evidence>
<dbReference type="GO" id="GO:0003677">
    <property type="term" value="F:DNA binding"/>
    <property type="evidence" value="ECO:0007669"/>
    <property type="project" value="UniProtKB-KW"/>
</dbReference>
<dbReference type="GO" id="GO:0008270">
    <property type="term" value="F:zinc ion binding"/>
    <property type="evidence" value="ECO:0007669"/>
    <property type="project" value="InterPro"/>
</dbReference>
<accession>A0A9P6H482</accession>
<dbReference type="PANTHER" id="PTHR46910:SF3">
    <property type="entry name" value="HALOTOLERANCE PROTEIN 9-RELATED"/>
    <property type="match status" value="1"/>
</dbReference>
<evidence type="ECO:0000256" key="3">
    <source>
        <dbReference type="ARBA" id="ARBA00023125"/>
    </source>
</evidence>
<dbReference type="SMART" id="SM00906">
    <property type="entry name" value="Fungal_trans"/>
    <property type="match status" value="1"/>
</dbReference>
<keyword evidence="3" id="KW-0238">DNA-binding</keyword>
<feature type="region of interest" description="Disordered" evidence="5">
    <location>
        <begin position="772"/>
        <end position="801"/>
    </location>
</feature>
<dbReference type="AlphaFoldDB" id="A0A9P6H482"/>
<reference evidence="7" key="2">
    <citation type="submission" date="2020-11" db="EMBL/GenBank/DDBJ databases">
        <authorList>
            <consortium name="DOE Joint Genome Institute"/>
            <person name="Kuo A."/>
            <person name="Miyauchi S."/>
            <person name="Kiss E."/>
            <person name="Drula E."/>
            <person name="Kohler A."/>
            <person name="Sanchez-Garcia M."/>
            <person name="Andreopoulos B."/>
            <person name="Barry K.W."/>
            <person name="Bonito G."/>
            <person name="Buee M."/>
            <person name="Carver A."/>
            <person name="Chen C."/>
            <person name="Cichocki N."/>
            <person name="Clum A."/>
            <person name="Culley D."/>
            <person name="Crous P.W."/>
            <person name="Fauchery L."/>
            <person name="Girlanda M."/>
            <person name="Hayes R."/>
            <person name="Keri Z."/>
            <person name="Labutti K."/>
            <person name="Lipzen A."/>
            <person name="Lombard V."/>
            <person name="Magnuson J."/>
            <person name="Maillard F."/>
            <person name="Morin E."/>
            <person name="Murat C."/>
            <person name="Nolan M."/>
            <person name="Ohm R."/>
            <person name="Pangilinan J."/>
            <person name="Pereira M."/>
            <person name="Perotto S."/>
            <person name="Peter M."/>
            <person name="Riley R."/>
            <person name="Sitrit Y."/>
            <person name="Stielow B."/>
            <person name="Szollosi G."/>
            <person name="Zifcakova L."/>
            <person name="Stursova M."/>
            <person name="Spatafora J.W."/>
            <person name="Tedersoo L."/>
            <person name="Vaario L.-M."/>
            <person name="Yamada A."/>
            <person name="Yan M."/>
            <person name="Wang P."/>
            <person name="Xu J."/>
            <person name="Bruns T."/>
            <person name="Baldrian P."/>
            <person name="Vilgalys R."/>
            <person name="Henrissat B."/>
            <person name="Grigoriev I.V."/>
            <person name="Hibbett D."/>
            <person name="Nagy L.G."/>
            <person name="Martin F.M."/>
        </authorList>
    </citation>
    <scope>NUCLEOTIDE SEQUENCE</scope>
    <source>
        <strain evidence="7">UH-Tt-Lm1</strain>
    </source>
</reference>
<feature type="compositionally biased region" description="Acidic residues" evidence="5">
    <location>
        <begin position="103"/>
        <end position="116"/>
    </location>
</feature>
<evidence type="ECO:0000256" key="4">
    <source>
        <dbReference type="ARBA" id="ARBA00023242"/>
    </source>
</evidence>
<proteinExistence type="predicted"/>
<keyword evidence="2" id="KW-0479">Metal-binding</keyword>
<dbReference type="EMBL" id="WIUZ02000021">
    <property type="protein sequence ID" value="KAF9778891.1"/>
    <property type="molecule type" value="Genomic_DNA"/>
</dbReference>
<sequence>MPDGRCATCITYSVECTYNDLPKRSTPKGYTQILEARLAKVEQLVQKYSYLDTLGSPWSSTTHGHTNGNNSSSEDEAKAQPKLSPLPARAYSKPPDIDPLCPPEEEATYSDDEFATVDDTSPSKGPVEGSHENARFYGKSSLVVLAHKLVNERREQTGARFMPKLRKQFWAVPDWMTSILESPPIQFEYPDTDLLRHLVDCYFDNLNILLPLLHRPSFMRSIEEGLHQVDHNFGATVLAVCAIGCRYTDDPRVTYEITTSTSCTAWRLFSQLHKLKKVNYLPHSLYEAQMYPLAALFLEGYSPPETPWVLIGVGLRVMQDNGVHRKFFSEKQTLENELWKRAFWVLVVLDRSFSTLLGRPCALQDEDFDADPPLPCNDEDLGESGLDSPAQSPTEMCSFIALTKLTQILAFALRTLYSTKNSRVVLGFVGKQWEQRILVTLDSALNKWVDIVPEHLRQGSGSVQKNRTYRIQSAFLWCQFYELQLHVHRVFALRNPPDPELTASSMIICKSAAKQCIGIVESSKDLLLTPLATHVFIKPMFDACVFLLLVFWRKKAIDYNSREYRAIEFVTEMGNTFHRWRTSLCLRSILGVLRATIDGPYMGWKPTFEDWDRMKACLVFYVDKDGLISSAENGRGAHRTFQDKDEYGDRNASFNSPGKTYPLERPRGNTDSGAPRPTFRADGPAGYGAIQPGDLPPAVFFANNPGLCESSAMLSSSGYSSPDETNGINGRRMTGDPSSILPMGLMIYNDLMMDIDGTARFLGQDFQDSVLFSSPSTPSSPPAGYHPDQGSGPQLPSTMQGSWDRAFYDNFLDQITKQAT</sequence>
<feature type="region of interest" description="Disordered" evidence="5">
    <location>
        <begin position="715"/>
        <end position="735"/>
    </location>
</feature>
<evidence type="ECO:0000313" key="8">
    <source>
        <dbReference type="Proteomes" id="UP000736335"/>
    </source>
</evidence>
<reference evidence="7" key="1">
    <citation type="journal article" date="2020" name="Nat. Commun.">
        <title>Large-scale genome sequencing of mycorrhizal fungi provides insights into the early evolution of symbiotic traits.</title>
        <authorList>
            <person name="Miyauchi S."/>
            <person name="Kiss E."/>
            <person name="Kuo A."/>
            <person name="Drula E."/>
            <person name="Kohler A."/>
            <person name="Sanchez-Garcia M."/>
            <person name="Morin E."/>
            <person name="Andreopoulos B."/>
            <person name="Barry K.W."/>
            <person name="Bonito G."/>
            <person name="Buee M."/>
            <person name="Carver A."/>
            <person name="Chen C."/>
            <person name="Cichocki N."/>
            <person name="Clum A."/>
            <person name="Culley D."/>
            <person name="Crous P.W."/>
            <person name="Fauchery L."/>
            <person name="Girlanda M."/>
            <person name="Hayes R.D."/>
            <person name="Keri Z."/>
            <person name="LaButti K."/>
            <person name="Lipzen A."/>
            <person name="Lombard V."/>
            <person name="Magnuson J."/>
            <person name="Maillard F."/>
            <person name="Murat C."/>
            <person name="Nolan M."/>
            <person name="Ohm R.A."/>
            <person name="Pangilinan J."/>
            <person name="Pereira M.F."/>
            <person name="Perotto S."/>
            <person name="Peter M."/>
            <person name="Pfister S."/>
            <person name="Riley R."/>
            <person name="Sitrit Y."/>
            <person name="Stielow J.B."/>
            <person name="Szollosi G."/>
            <person name="Zifcakova L."/>
            <person name="Stursova M."/>
            <person name="Spatafora J.W."/>
            <person name="Tedersoo L."/>
            <person name="Vaario L.M."/>
            <person name="Yamada A."/>
            <person name="Yan M."/>
            <person name="Wang P."/>
            <person name="Xu J."/>
            <person name="Bruns T."/>
            <person name="Baldrian P."/>
            <person name="Vilgalys R."/>
            <person name="Dunand C."/>
            <person name="Henrissat B."/>
            <person name="Grigoriev I.V."/>
            <person name="Hibbett D."/>
            <person name="Nagy L.G."/>
            <person name="Martin F.M."/>
        </authorList>
    </citation>
    <scope>NUCLEOTIDE SEQUENCE</scope>
    <source>
        <strain evidence="7">UH-Tt-Lm1</strain>
    </source>
</reference>
<dbReference type="Proteomes" id="UP000736335">
    <property type="component" value="Unassembled WGS sequence"/>
</dbReference>
<evidence type="ECO:0000313" key="7">
    <source>
        <dbReference type="EMBL" id="KAF9778891.1"/>
    </source>
</evidence>
<dbReference type="OrthoDB" id="4456959at2759"/>
<feature type="compositionally biased region" description="Polar residues" evidence="5">
    <location>
        <begin position="56"/>
        <end position="72"/>
    </location>
</feature>
<evidence type="ECO:0000256" key="5">
    <source>
        <dbReference type="SAM" id="MobiDB-lite"/>
    </source>
</evidence>
<dbReference type="Pfam" id="PF04082">
    <property type="entry name" value="Fungal_trans"/>
    <property type="match status" value="1"/>
</dbReference>
<keyword evidence="4" id="KW-0539">Nucleus</keyword>
<organism evidence="7 8">
    <name type="scientific">Thelephora terrestris</name>
    <dbReference type="NCBI Taxonomy" id="56493"/>
    <lineage>
        <taxon>Eukaryota</taxon>
        <taxon>Fungi</taxon>
        <taxon>Dikarya</taxon>
        <taxon>Basidiomycota</taxon>
        <taxon>Agaricomycotina</taxon>
        <taxon>Agaricomycetes</taxon>
        <taxon>Thelephorales</taxon>
        <taxon>Thelephoraceae</taxon>
        <taxon>Thelephora</taxon>
    </lineage>
</organism>
<dbReference type="Gene3D" id="4.10.240.10">
    <property type="entry name" value="Zn(2)-C6 fungal-type DNA-binding domain"/>
    <property type="match status" value="1"/>
</dbReference>
<comment type="caution">
    <text evidence="7">The sequence shown here is derived from an EMBL/GenBank/DDBJ whole genome shotgun (WGS) entry which is preliminary data.</text>
</comment>
<gene>
    <name evidence="7" type="ORF">BJ322DRAFT_1113773</name>
</gene>
<feature type="compositionally biased region" description="Basic and acidic residues" evidence="5">
    <location>
        <begin position="640"/>
        <end position="649"/>
    </location>
</feature>
<feature type="region of interest" description="Disordered" evidence="5">
    <location>
        <begin position="56"/>
        <end position="132"/>
    </location>
</feature>
<feature type="domain" description="Xylanolytic transcriptional activator regulatory" evidence="6">
    <location>
        <begin position="307"/>
        <end position="381"/>
    </location>
</feature>